<dbReference type="Proteomes" id="UP000054350">
    <property type="component" value="Unassembled WGS sequence"/>
</dbReference>
<reference evidence="2 3" key="1">
    <citation type="submission" date="2009-11" db="EMBL/GenBank/DDBJ databases">
        <title>Annotation of Allomyces macrogynus ATCC 38327.</title>
        <authorList>
            <consortium name="The Broad Institute Genome Sequencing Platform"/>
            <person name="Russ C."/>
            <person name="Cuomo C."/>
            <person name="Burger G."/>
            <person name="Gray M.W."/>
            <person name="Holland P.W.H."/>
            <person name="King N."/>
            <person name="Lang F.B.F."/>
            <person name="Roger A.J."/>
            <person name="Ruiz-Trillo I."/>
            <person name="Young S.K."/>
            <person name="Zeng Q."/>
            <person name="Gargeya S."/>
            <person name="Fitzgerald M."/>
            <person name="Haas B."/>
            <person name="Abouelleil A."/>
            <person name="Alvarado L."/>
            <person name="Arachchi H.M."/>
            <person name="Berlin A."/>
            <person name="Chapman S.B."/>
            <person name="Gearin G."/>
            <person name="Goldberg J."/>
            <person name="Griggs A."/>
            <person name="Gujja S."/>
            <person name="Hansen M."/>
            <person name="Heiman D."/>
            <person name="Howarth C."/>
            <person name="Larimer J."/>
            <person name="Lui A."/>
            <person name="MacDonald P.J.P."/>
            <person name="McCowen C."/>
            <person name="Montmayeur A."/>
            <person name="Murphy C."/>
            <person name="Neiman D."/>
            <person name="Pearson M."/>
            <person name="Priest M."/>
            <person name="Roberts A."/>
            <person name="Saif S."/>
            <person name="Shea T."/>
            <person name="Sisk P."/>
            <person name="Stolte C."/>
            <person name="Sykes S."/>
            <person name="Wortman J."/>
            <person name="Nusbaum C."/>
            <person name="Birren B."/>
        </authorList>
    </citation>
    <scope>NUCLEOTIDE SEQUENCE [LARGE SCALE GENOMIC DNA]</scope>
    <source>
        <strain evidence="2 3">ATCC 38327</strain>
    </source>
</reference>
<name>A0A0L0S5Q7_ALLM3</name>
<organism evidence="2 3">
    <name type="scientific">Allomyces macrogynus (strain ATCC 38327)</name>
    <name type="common">Allomyces javanicus var. macrogynus</name>
    <dbReference type="NCBI Taxonomy" id="578462"/>
    <lineage>
        <taxon>Eukaryota</taxon>
        <taxon>Fungi</taxon>
        <taxon>Fungi incertae sedis</taxon>
        <taxon>Blastocladiomycota</taxon>
        <taxon>Blastocladiomycetes</taxon>
        <taxon>Blastocladiales</taxon>
        <taxon>Blastocladiaceae</taxon>
        <taxon>Allomyces</taxon>
    </lineage>
</organism>
<reference evidence="3" key="2">
    <citation type="submission" date="2009-11" db="EMBL/GenBank/DDBJ databases">
        <title>The Genome Sequence of Allomyces macrogynus strain ATCC 38327.</title>
        <authorList>
            <consortium name="The Broad Institute Genome Sequencing Platform"/>
            <person name="Russ C."/>
            <person name="Cuomo C."/>
            <person name="Shea T."/>
            <person name="Young S.K."/>
            <person name="Zeng Q."/>
            <person name="Koehrsen M."/>
            <person name="Haas B."/>
            <person name="Borodovsky M."/>
            <person name="Guigo R."/>
            <person name="Alvarado L."/>
            <person name="Berlin A."/>
            <person name="Borenstein D."/>
            <person name="Chen Z."/>
            <person name="Engels R."/>
            <person name="Freedman E."/>
            <person name="Gellesch M."/>
            <person name="Goldberg J."/>
            <person name="Griggs A."/>
            <person name="Gujja S."/>
            <person name="Heiman D."/>
            <person name="Hepburn T."/>
            <person name="Howarth C."/>
            <person name="Jen D."/>
            <person name="Larson L."/>
            <person name="Lewis B."/>
            <person name="Mehta T."/>
            <person name="Park D."/>
            <person name="Pearson M."/>
            <person name="Roberts A."/>
            <person name="Saif S."/>
            <person name="Shenoy N."/>
            <person name="Sisk P."/>
            <person name="Stolte C."/>
            <person name="Sykes S."/>
            <person name="Walk T."/>
            <person name="White J."/>
            <person name="Yandava C."/>
            <person name="Burger G."/>
            <person name="Gray M.W."/>
            <person name="Holland P.W.H."/>
            <person name="King N."/>
            <person name="Lang F.B.F."/>
            <person name="Roger A.J."/>
            <person name="Ruiz-Trillo I."/>
            <person name="Lander E."/>
            <person name="Nusbaum C."/>
        </authorList>
    </citation>
    <scope>NUCLEOTIDE SEQUENCE [LARGE SCALE GENOMIC DNA]</scope>
    <source>
        <strain evidence="3">ATCC 38327</strain>
    </source>
</reference>
<dbReference type="OrthoDB" id="5591707at2759"/>
<dbReference type="VEuPathDB" id="FungiDB:AMAG_04558"/>
<protein>
    <submittedName>
        <fullName evidence="2">Uncharacterized protein</fullName>
    </submittedName>
</protein>
<feature type="compositionally biased region" description="Basic and acidic residues" evidence="1">
    <location>
        <begin position="543"/>
        <end position="562"/>
    </location>
</feature>
<feature type="region of interest" description="Disordered" evidence="1">
    <location>
        <begin position="1"/>
        <end position="49"/>
    </location>
</feature>
<accession>A0A0L0S5Q7</accession>
<proteinExistence type="predicted"/>
<dbReference type="EMBL" id="GG745332">
    <property type="protein sequence ID" value="KNE57699.1"/>
    <property type="molecule type" value="Genomic_DNA"/>
</dbReference>
<evidence type="ECO:0000313" key="2">
    <source>
        <dbReference type="EMBL" id="KNE57699.1"/>
    </source>
</evidence>
<dbReference type="AlphaFoldDB" id="A0A0L0S5Q7"/>
<dbReference type="PANTHER" id="PTHR47372:SF11">
    <property type="entry name" value="RE19971P"/>
    <property type="match status" value="1"/>
</dbReference>
<feature type="compositionally biased region" description="Low complexity" evidence="1">
    <location>
        <begin position="29"/>
        <end position="44"/>
    </location>
</feature>
<evidence type="ECO:0000256" key="1">
    <source>
        <dbReference type="SAM" id="MobiDB-lite"/>
    </source>
</evidence>
<feature type="region of interest" description="Disordered" evidence="1">
    <location>
        <begin position="538"/>
        <end position="565"/>
    </location>
</feature>
<gene>
    <name evidence="2" type="ORF">AMAG_04558</name>
</gene>
<keyword evidence="3" id="KW-1185">Reference proteome</keyword>
<dbReference type="OMA" id="VHMVTDP"/>
<dbReference type="PANTHER" id="PTHR47372">
    <property type="entry name" value="DAUER UP-REGULATED-RELATED"/>
    <property type="match status" value="1"/>
</dbReference>
<dbReference type="STRING" id="578462.A0A0L0S5Q7"/>
<feature type="region of interest" description="Disordered" evidence="1">
    <location>
        <begin position="622"/>
        <end position="645"/>
    </location>
</feature>
<evidence type="ECO:0000313" key="3">
    <source>
        <dbReference type="Proteomes" id="UP000054350"/>
    </source>
</evidence>
<sequence>MSGNIKDKSSTSSLAGTGYPRTHADTLRTDAPATATASTTTTTGGATGHESVLGHAVHALSDTAASMISAVTDRIGLTHATAPAPASVTTVETASPFKKDLPADSCIIEPSLSSSFEKPVEGKTAATTTTTTTTTVTPASDIPVASQIAQQATLPKSGAAGYVPPPTDESALAAEGLLPSLSGIVHSVTDTASAAVHMVTDPFVHGVHAVTDTASAAVHMVTDPLARSAHAATDTAALYWGAGVKSTQETLADVREKTAETWDKAKHASINAAEVTAQQTRDLAAAVGGTAKDAAVTADKTAGKAVDVASDKAVEAKESAQDAAGRAVQYGAETMQEAKDAAWQTKEWVAGKAGAAAETVKDSARRADVMTAQAVDAAADKMAQLKVAAESEWEQTKDTAGKEWDATKHTTAQMAKKADKAAGAAVDTAAEKWGAAKSTAAQLGKKADRAAGAAVDTAAEKWEKTKDVAADKWDTTKQSAGAAVDMAAGKLEQAKDTAAETWDATKQKTGEMAKKADRAAGAAVDTAEGKWQQTKVAASETLDQAKESARRHGGEEAERDAALSEAQAYEQQQRAAAKLRQEPAKTTVTVVTASGEPTQHSVRVGALPTTRVVKPLEGELIGTVGGGTATGKPAPAKDPLKPAIAQGDAPSYAAMARSGGGLEE</sequence>